<keyword evidence="4" id="KW-1185">Reference proteome</keyword>
<name>A0A8H7ZR27_9FUNG</name>
<dbReference type="InterPro" id="IPR001394">
    <property type="entry name" value="Peptidase_C19_UCH"/>
</dbReference>
<evidence type="ECO:0000259" key="2">
    <source>
        <dbReference type="PROSITE" id="PS50235"/>
    </source>
</evidence>
<dbReference type="SUPFAM" id="SSF54001">
    <property type="entry name" value="Cysteine proteinases"/>
    <property type="match status" value="1"/>
</dbReference>
<protein>
    <recommendedName>
        <fullName evidence="2">USP domain-containing protein</fullName>
    </recommendedName>
</protein>
<dbReference type="OrthoDB" id="10263353at2759"/>
<dbReference type="Gene3D" id="3.90.70.10">
    <property type="entry name" value="Cysteine proteinases"/>
    <property type="match status" value="1"/>
</dbReference>
<dbReference type="Pfam" id="PF00443">
    <property type="entry name" value="UCH"/>
    <property type="match status" value="1"/>
</dbReference>
<dbReference type="PANTHER" id="PTHR21646">
    <property type="entry name" value="UBIQUITIN CARBOXYL-TERMINAL HYDROLASE"/>
    <property type="match status" value="1"/>
</dbReference>
<accession>A0A8H7ZR27</accession>
<organism evidence="3 4">
    <name type="scientific">Olpidium bornovanus</name>
    <dbReference type="NCBI Taxonomy" id="278681"/>
    <lineage>
        <taxon>Eukaryota</taxon>
        <taxon>Fungi</taxon>
        <taxon>Fungi incertae sedis</taxon>
        <taxon>Olpidiomycota</taxon>
        <taxon>Olpidiomycotina</taxon>
        <taxon>Olpidiomycetes</taxon>
        <taxon>Olpidiales</taxon>
        <taxon>Olpidiaceae</taxon>
        <taxon>Olpidium</taxon>
    </lineage>
</organism>
<comment type="caution">
    <text evidence="3">The sequence shown here is derived from an EMBL/GenBank/DDBJ whole genome shotgun (WGS) entry which is preliminary data.</text>
</comment>
<dbReference type="GO" id="GO:0016579">
    <property type="term" value="P:protein deubiquitination"/>
    <property type="evidence" value="ECO:0007669"/>
    <property type="project" value="InterPro"/>
</dbReference>
<dbReference type="GO" id="GO:0004843">
    <property type="term" value="F:cysteine-type deubiquitinase activity"/>
    <property type="evidence" value="ECO:0007669"/>
    <property type="project" value="InterPro"/>
</dbReference>
<dbReference type="InterPro" id="IPR028889">
    <property type="entry name" value="USP"/>
</dbReference>
<dbReference type="AlphaFoldDB" id="A0A8H7ZR27"/>
<dbReference type="Proteomes" id="UP000673691">
    <property type="component" value="Unassembled WGS sequence"/>
</dbReference>
<dbReference type="PROSITE" id="PS50235">
    <property type="entry name" value="USP_3"/>
    <property type="match status" value="1"/>
</dbReference>
<gene>
    <name evidence="3" type="ORF">BJ554DRAFT_2314</name>
</gene>
<dbReference type="PANTHER" id="PTHR21646:SF16">
    <property type="entry name" value="U4_U6.U5 TRI-SNRNP-ASSOCIATED PROTEIN 2"/>
    <property type="match status" value="1"/>
</dbReference>
<reference evidence="3 4" key="1">
    <citation type="journal article" name="Sci. Rep.">
        <title>Genome-scale phylogenetic analyses confirm Olpidium as the closest living zoosporic fungus to the non-flagellated, terrestrial fungi.</title>
        <authorList>
            <person name="Chang Y."/>
            <person name="Rochon D."/>
            <person name="Sekimoto S."/>
            <person name="Wang Y."/>
            <person name="Chovatia M."/>
            <person name="Sandor L."/>
            <person name="Salamov A."/>
            <person name="Grigoriev I.V."/>
            <person name="Stajich J.E."/>
            <person name="Spatafora J.W."/>
        </authorList>
    </citation>
    <scope>NUCLEOTIDE SEQUENCE [LARGE SCALE GENOMIC DNA]</scope>
    <source>
        <strain evidence="3">S191</strain>
    </source>
</reference>
<proteinExistence type="predicted"/>
<evidence type="ECO:0000256" key="1">
    <source>
        <dbReference type="SAM" id="MobiDB-lite"/>
    </source>
</evidence>
<feature type="region of interest" description="Disordered" evidence="1">
    <location>
        <begin position="43"/>
        <end position="62"/>
    </location>
</feature>
<feature type="domain" description="USP" evidence="2">
    <location>
        <begin position="1"/>
        <end position="293"/>
    </location>
</feature>
<dbReference type="EMBL" id="JAEFCI010009766">
    <property type="protein sequence ID" value="KAG5457622.1"/>
    <property type="molecule type" value="Genomic_DNA"/>
</dbReference>
<evidence type="ECO:0000313" key="4">
    <source>
        <dbReference type="Proteomes" id="UP000673691"/>
    </source>
</evidence>
<feature type="non-terminal residue" evidence="3">
    <location>
        <position position="315"/>
    </location>
</feature>
<dbReference type="InterPro" id="IPR050185">
    <property type="entry name" value="Ub_carboxyl-term_hydrolase"/>
</dbReference>
<sequence>RHWTQKGIIYECFQGEVRVETQTVGAVKYQDAKSKIKEFNPDRGESLTHFRSRGGDSFGEGDKRTVSGDLSVAARQKPSDNPLSERHVVLIAARNYQVPLVTLLQKFDGKTAQESQGVLRRYRITKLPRYLIFHIKRFTKNNWAVEKNPTIVNFPIRNIDMSDVSFRLRAGLAHSSGELAFCLPYRDRNRPLARLARPGLPADVENPPADLSTHYDLIANIVHEGGVADKNGVVKKKGALKIGGTAEGQGVYKVHVRHKARDQWYQIQDLFVEEVMPQMIFLSESYVQRLGVPPVHGVLRTAEISASASSARAGP</sequence>
<feature type="non-terminal residue" evidence="3">
    <location>
        <position position="1"/>
    </location>
</feature>
<evidence type="ECO:0000313" key="3">
    <source>
        <dbReference type="EMBL" id="KAG5457622.1"/>
    </source>
</evidence>
<dbReference type="InterPro" id="IPR038765">
    <property type="entry name" value="Papain-like_cys_pep_sf"/>
</dbReference>